<comment type="subcellular location">
    <subcellularLocation>
        <location evidence="1">Cell membrane</location>
        <topology evidence="1">Multi-pass membrane protein</topology>
    </subcellularLocation>
</comment>
<evidence type="ECO:0000313" key="13">
    <source>
        <dbReference type="EMBL" id="TNN58162.1"/>
    </source>
</evidence>
<keyword evidence="3" id="KW-0813">Transport</keyword>
<dbReference type="GO" id="GO:0005452">
    <property type="term" value="F:solute:inorganic anion antiporter activity"/>
    <property type="evidence" value="ECO:0007669"/>
    <property type="project" value="InterPro"/>
</dbReference>
<evidence type="ECO:0000256" key="7">
    <source>
        <dbReference type="ARBA" id="ARBA00023065"/>
    </source>
</evidence>
<keyword evidence="5 10" id="KW-0812">Transmembrane</keyword>
<dbReference type="Pfam" id="PF00955">
    <property type="entry name" value="HCO3_cotransp"/>
    <property type="match status" value="2"/>
</dbReference>
<keyword evidence="6 10" id="KW-1133">Transmembrane helix</keyword>
<feature type="compositionally biased region" description="Polar residues" evidence="9">
    <location>
        <begin position="228"/>
        <end position="250"/>
    </location>
</feature>
<keyword evidence="8 10" id="KW-0472">Membrane</keyword>
<dbReference type="PANTHER" id="PTHR11453:SF135">
    <property type="entry name" value="ANION EXCHANGE PROTEIN"/>
    <property type="match status" value="1"/>
</dbReference>
<dbReference type="InterPro" id="IPR016152">
    <property type="entry name" value="PTrfase/Anion_transptr"/>
</dbReference>
<comment type="similarity">
    <text evidence="2">Belongs to the anion exchanger (TC 2.A.31) family.</text>
</comment>
<evidence type="ECO:0000256" key="2">
    <source>
        <dbReference type="ARBA" id="ARBA00010993"/>
    </source>
</evidence>
<evidence type="ECO:0000259" key="12">
    <source>
        <dbReference type="Pfam" id="PF07565"/>
    </source>
</evidence>
<feature type="domain" description="Band 3 cytoplasmic" evidence="12">
    <location>
        <begin position="97"/>
        <end position="307"/>
    </location>
</feature>
<evidence type="ECO:0000256" key="6">
    <source>
        <dbReference type="ARBA" id="ARBA00022989"/>
    </source>
</evidence>
<feature type="transmembrane region" description="Helical" evidence="10">
    <location>
        <begin position="423"/>
        <end position="446"/>
    </location>
</feature>
<keyword evidence="7" id="KW-0406">Ion transport</keyword>
<keyword evidence="14" id="KW-1185">Reference proteome</keyword>
<reference evidence="13 14" key="1">
    <citation type="submission" date="2019-03" db="EMBL/GenBank/DDBJ databases">
        <title>First draft genome of Liparis tanakae, snailfish: a comprehensive survey of snailfish specific genes.</title>
        <authorList>
            <person name="Kim W."/>
            <person name="Song I."/>
            <person name="Jeong J.-H."/>
            <person name="Kim D."/>
            <person name="Kim S."/>
            <person name="Ryu S."/>
            <person name="Song J.Y."/>
            <person name="Lee S.K."/>
        </authorList>
    </citation>
    <scope>NUCLEOTIDE SEQUENCE [LARGE SCALE GENOMIC DNA]</scope>
    <source>
        <tissue evidence="13">Muscle</tissue>
    </source>
</reference>
<evidence type="ECO:0000256" key="10">
    <source>
        <dbReference type="SAM" id="Phobius"/>
    </source>
</evidence>
<dbReference type="PANTHER" id="PTHR11453">
    <property type="entry name" value="ANION EXCHANGE PROTEIN"/>
    <property type="match status" value="1"/>
</dbReference>
<feature type="domain" description="Bicarbonate transporter-like transmembrane" evidence="11">
    <location>
        <begin position="395"/>
        <end position="485"/>
    </location>
</feature>
<evidence type="ECO:0000313" key="14">
    <source>
        <dbReference type="Proteomes" id="UP000314294"/>
    </source>
</evidence>
<proteinExistence type="inferred from homology"/>
<evidence type="ECO:0000256" key="4">
    <source>
        <dbReference type="ARBA" id="ARBA00022475"/>
    </source>
</evidence>
<feature type="transmembrane region" description="Helical" evidence="10">
    <location>
        <begin position="458"/>
        <end position="482"/>
    </location>
</feature>
<dbReference type="GO" id="GO:0051453">
    <property type="term" value="P:regulation of intracellular pH"/>
    <property type="evidence" value="ECO:0007669"/>
    <property type="project" value="TreeGrafter"/>
</dbReference>
<dbReference type="Proteomes" id="UP000314294">
    <property type="component" value="Unassembled WGS sequence"/>
</dbReference>
<keyword evidence="4" id="KW-1003">Cell membrane</keyword>
<gene>
    <name evidence="13" type="primary">SLC4A4_3</name>
    <name evidence="13" type="ORF">EYF80_031595</name>
</gene>
<evidence type="ECO:0000259" key="11">
    <source>
        <dbReference type="Pfam" id="PF00955"/>
    </source>
</evidence>
<dbReference type="GO" id="GO:0016323">
    <property type="term" value="C:basolateral plasma membrane"/>
    <property type="evidence" value="ECO:0007669"/>
    <property type="project" value="TreeGrafter"/>
</dbReference>
<dbReference type="EMBL" id="SRLO01000387">
    <property type="protein sequence ID" value="TNN58162.1"/>
    <property type="molecule type" value="Genomic_DNA"/>
</dbReference>
<dbReference type="AlphaFoldDB" id="A0A4Z2GZU6"/>
<feature type="region of interest" description="Disordered" evidence="9">
    <location>
        <begin position="1"/>
        <end position="64"/>
    </location>
</feature>
<dbReference type="Gene3D" id="1.10.287.570">
    <property type="entry name" value="Helical hairpin bin"/>
    <property type="match status" value="1"/>
</dbReference>
<evidence type="ECO:0000256" key="8">
    <source>
        <dbReference type="ARBA" id="ARBA00023136"/>
    </source>
</evidence>
<evidence type="ECO:0000256" key="1">
    <source>
        <dbReference type="ARBA" id="ARBA00004651"/>
    </source>
</evidence>
<dbReference type="Pfam" id="PF07565">
    <property type="entry name" value="Band_3_cyto"/>
    <property type="match status" value="1"/>
</dbReference>
<dbReference type="FunFam" id="1.10.287.570:FF:000001">
    <property type="entry name" value="Anion exchange protein"/>
    <property type="match status" value="1"/>
</dbReference>
<feature type="transmembrane region" description="Helical" evidence="10">
    <location>
        <begin position="549"/>
        <end position="574"/>
    </location>
</feature>
<comment type="caution">
    <text evidence="13">The sequence shown here is derived from an EMBL/GenBank/DDBJ whole genome shotgun (WGS) entry which is preliminary data.</text>
</comment>
<name>A0A4Z2GZU6_9TELE</name>
<dbReference type="InterPro" id="IPR011531">
    <property type="entry name" value="HCO3_transpt-like_TM_dom"/>
</dbReference>
<dbReference type="OrthoDB" id="1735926at2759"/>
<evidence type="ECO:0000256" key="9">
    <source>
        <dbReference type="SAM" id="MobiDB-lite"/>
    </source>
</evidence>
<evidence type="ECO:0000256" key="5">
    <source>
        <dbReference type="ARBA" id="ARBA00022692"/>
    </source>
</evidence>
<organism evidence="13 14">
    <name type="scientific">Liparis tanakae</name>
    <name type="common">Tanaka's snailfish</name>
    <dbReference type="NCBI Taxonomy" id="230148"/>
    <lineage>
        <taxon>Eukaryota</taxon>
        <taxon>Metazoa</taxon>
        <taxon>Chordata</taxon>
        <taxon>Craniata</taxon>
        <taxon>Vertebrata</taxon>
        <taxon>Euteleostomi</taxon>
        <taxon>Actinopterygii</taxon>
        <taxon>Neopterygii</taxon>
        <taxon>Teleostei</taxon>
        <taxon>Neoteleostei</taxon>
        <taxon>Acanthomorphata</taxon>
        <taxon>Eupercaria</taxon>
        <taxon>Perciformes</taxon>
        <taxon>Cottioidei</taxon>
        <taxon>Cottales</taxon>
        <taxon>Liparidae</taxon>
        <taxon>Liparis</taxon>
    </lineage>
</organism>
<feature type="region of interest" description="Disordered" evidence="9">
    <location>
        <begin position="228"/>
        <end position="256"/>
    </location>
</feature>
<evidence type="ECO:0000256" key="3">
    <source>
        <dbReference type="ARBA" id="ARBA00022448"/>
    </source>
</evidence>
<accession>A0A4Z2GZU6</accession>
<dbReference type="InterPro" id="IPR003020">
    <property type="entry name" value="HCO3_transpt_euk"/>
</dbReference>
<feature type="domain" description="Bicarbonate transporter-like transmembrane" evidence="11">
    <location>
        <begin position="486"/>
        <end position="570"/>
    </location>
</feature>
<protein>
    <submittedName>
        <fullName evidence="13">Electrogenic sodium bicarbonate cotransporter 1</fullName>
    </submittedName>
</protein>
<dbReference type="GO" id="GO:0008509">
    <property type="term" value="F:monoatomic anion transmembrane transporter activity"/>
    <property type="evidence" value="ECO:0007669"/>
    <property type="project" value="InterPro"/>
</dbReference>
<dbReference type="GO" id="GO:0008510">
    <property type="term" value="F:sodium:bicarbonate symporter activity"/>
    <property type="evidence" value="ECO:0007669"/>
    <property type="project" value="TreeGrafter"/>
</dbReference>
<dbReference type="InterPro" id="IPR013769">
    <property type="entry name" value="Band3_cytoplasmic_dom"/>
</dbReference>
<dbReference type="SUPFAM" id="SSF55804">
    <property type="entry name" value="Phoshotransferase/anion transport protein"/>
    <property type="match status" value="1"/>
</dbReference>
<dbReference type="Gene3D" id="3.40.930.10">
    <property type="entry name" value="Mannitol-specific EII, Chain A"/>
    <property type="match status" value="2"/>
</dbReference>
<sequence>MSNNNNNQEEEKGEEDGEGFTVVIPPPPPALEHNEKVPSSEEEEEGGKPGPEPDGGNQYRCSQPMNRSIFPLSAVSSAAERIRFILGEEDDGPAPPQLFTELDELLSVDGQEMEWKETARWIKFEEKVEKGGERWSKPHVATLSLHSLFELRTCIEKGTIMLDMEASTLPQVVEMITDNQIEIGQLKAELKDKVMYTLLRRHRHQTKKSNLRSLADIGKTVSSASRLFSNQENGSPATAHRNLTSSSLNDISDKPEKDQLRNKFMKKLPRDAEASNVLVGEVDFLDAPFVAFVRLQQAVMLGALTEVFHDIAYKAKDREDLLAGIDEFLDEVIVLPPGEWDPAIRIEPPKSLPSSDKRKNMYAGGDAQMNGDMPHDGGHGGGGHAAGDELQKTGRFCGGLLLDIKRKVPFFVSDFTDAIHIQALSAILFIYLGTVTNAITFGGLLGDATENMQGVLESFMGTAITGGVFCLLGGQPLIILSSTGPKGAGYHLDLFWVALLLVVCSFMGLPWYVAATVISIAHIDSLKMETETSAPGEQPKFLGVREQRVTGVIVFILTGLSVFMSPILKVFILFDLF</sequence>
<feature type="transmembrane region" description="Helical" evidence="10">
    <location>
        <begin position="494"/>
        <end position="518"/>
    </location>
</feature>
<dbReference type="PRINTS" id="PR01231">
    <property type="entry name" value="HCO3TRNSPORT"/>
</dbReference>